<feature type="region of interest" description="Disordered" evidence="1">
    <location>
        <begin position="389"/>
        <end position="822"/>
    </location>
</feature>
<feature type="compositionally biased region" description="Acidic residues" evidence="1">
    <location>
        <begin position="513"/>
        <end position="524"/>
    </location>
</feature>
<dbReference type="Proteomes" id="UP001178507">
    <property type="component" value="Unassembled WGS sequence"/>
</dbReference>
<feature type="compositionally biased region" description="Basic and acidic residues" evidence="1">
    <location>
        <begin position="1084"/>
        <end position="1094"/>
    </location>
</feature>
<feature type="compositionally biased region" description="Basic and acidic residues" evidence="1">
    <location>
        <begin position="642"/>
        <end position="688"/>
    </location>
</feature>
<feature type="region of interest" description="Disordered" evidence="1">
    <location>
        <begin position="1025"/>
        <end position="1050"/>
    </location>
</feature>
<evidence type="ECO:0000313" key="3">
    <source>
        <dbReference type="Proteomes" id="UP001178507"/>
    </source>
</evidence>
<evidence type="ECO:0000256" key="1">
    <source>
        <dbReference type="SAM" id="MobiDB-lite"/>
    </source>
</evidence>
<reference evidence="2" key="1">
    <citation type="submission" date="2023-08" db="EMBL/GenBank/DDBJ databases">
        <authorList>
            <person name="Chen Y."/>
            <person name="Shah S."/>
            <person name="Dougan E. K."/>
            <person name="Thang M."/>
            <person name="Chan C."/>
        </authorList>
    </citation>
    <scope>NUCLEOTIDE SEQUENCE</scope>
</reference>
<name>A0AA36NK29_9DINO</name>
<feature type="compositionally biased region" description="Basic and acidic residues" evidence="1">
    <location>
        <begin position="577"/>
        <end position="611"/>
    </location>
</feature>
<feature type="compositionally biased region" description="Basic and acidic residues" evidence="1">
    <location>
        <begin position="1040"/>
        <end position="1050"/>
    </location>
</feature>
<keyword evidence="3" id="KW-1185">Reference proteome</keyword>
<feature type="compositionally biased region" description="Basic and acidic residues" evidence="1">
    <location>
        <begin position="719"/>
        <end position="792"/>
    </location>
</feature>
<feature type="compositionally biased region" description="Basic and acidic residues" evidence="1">
    <location>
        <begin position="394"/>
        <end position="414"/>
    </location>
</feature>
<evidence type="ECO:0000313" key="2">
    <source>
        <dbReference type="EMBL" id="CAJ1407256.1"/>
    </source>
</evidence>
<proteinExistence type="predicted"/>
<feature type="compositionally biased region" description="Acidic residues" evidence="1">
    <location>
        <begin position="494"/>
        <end position="505"/>
    </location>
</feature>
<comment type="caution">
    <text evidence="2">The sequence shown here is derived from an EMBL/GenBank/DDBJ whole genome shotgun (WGS) entry which is preliminary data.</text>
</comment>
<protein>
    <submittedName>
        <fullName evidence="2">Uncharacterized protein</fullName>
    </submittedName>
</protein>
<sequence length="1216" mass="136234">MEEVTVEVKVQEFTPGKRDREEEPGLDIAAYTPLPRPQPPPEALEHLNLVTAEIAPLRVLLCGDLYGRLDLLHMKLLELRGEVDFVLAVGRFFPPNPTCSRISEYVGVSATRILPVPVYFIDSSSEVFINKSAELSKPILLQENLSFLGSGISELHGLRVAFLSGCYDPGVFKQRWGRGFFSGANYTSAAVEKLEIQAARFPRGERIDMLLTSEWPDRVWSEHQRKWVASMVRPECTSPAVSRLAARLRPRYHVFGHADRYGIWHGPTAALALAHVRESSQASWCHFMQIVPAARILEKVVDLDEDVEDVKLPSPLPLSRIRIPKGKVPMKNAAGLHIQDATSDNYSEDVYEDFEPCSEDAASNDEDSQQVAGPQADTEGAHVAFAGMGAPQEAEDRPETEAEERYSEDEHPRSEGSGGARTDDAYSMAFTSMPSGLQEDKTETEAEERYSEDEHPRSERSGGARTDDAYSMAFTSMPSGLQEDKTETEAEERYSDDEYEEEDRQDIEAEERYSDDEYEEEDRQDIEAEERYSDDEYEEEDRQDIEAEERYSDDEFEEDRQDIEAEERYSDDEYEDRQDIEAEERYSEEEQPRSEDSGARTDKEDRTDDAHSVAFASMASGLQDETEDRSATEAQETIGEEEQPRSEDSGARTDKEDRTDDAHSEEEQPRSEDSGARTDKEDRTDDAHSVAFASMASGLQDETEDRSATEAQETIGEEEQPRSEDSGARTEKEDRADDAHSEAERLPRLEDDASSKGDQKAQRPEDSVGGEEKVDQVHSEADPTPDAEREGQDQCEALETGSDSEAAGVDDGPQVEEDESERLQKELHLTPAEKRARFEGRDQSVVALQKKKKVRTPAREAAKLLSSLRQLGGGSIGVAWRRLFDVDEAKFPEFCCALVTLHFSGDVIRLWHDLAGPSTPVLKLEAVDPESASLLQAFKAWCTSRLGGPVEVFRAIDLASDGSGSVKTEKFVEGLQKLGFFQPKGAAWQMKTPELVLQKLWPLLDHHCRGCITTDSLLFLEKDPQKRAAVHRERNRRPKRSPEGHKSDKIIHNLLLETTAMGNKHWSQIPDGHVAVGRPLSGLKEPKEPKEPKSMSRASSAPMLQAEASFRQALPKSASDTAQADAEDLPLLDLKTRPKVTHARRAYCSSLVNLPVLWAPPESTEVTSLKRPKKVFSFDPTRIQSFLSTPGEDVWRHYLQYFGEGTSDEGAHEPCK</sequence>
<feature type="region of interest" description="Disordered" evidence="1">
    <location>
        <begin position="1066"/>
        <end position="1103"/>
    </location>
</feature>
<dbReference type="AlphaFoldDB" id="A0AA36NK29"/>
<feature type="compositionally biased region" description="Basic and acidic residues" evidence="1">
    <location>
        <begin position="438"/>
        <end position="468"/>
    </location>
</feature>
<dbReference type="EMBL" id="CAUJNA010003664">
    <property type="protein sequence ID" value="CAJ1407256.1"/>
    <property type="molecule type" value="Genomic_DNA"/>
</dbReference>
<feature type="compositionally biased region" description="Acidic residues" evidence="1">
    <location>
        <begin position="532"/>
        <end position="543"/>
    </location>
</feature>
<accession>A0AA36NK29</accession>
<feature type="compositionally biased region" description="Acidic residues" evidence="1">
    <location>
        <begin position="358"/>
        <end position="368"/>
    </location>
</feature>
<feature type="compositionally biased region" description="Acidic residues" evidence="1">
    <location>
        <begin position="551"/>
        <end position="561"/>
    </location>
</feature>
<feature type="compositionally biased region" description="Basic and acidic residues" evidence="1">
    <location>
        <begin position="482"/>
        <end position="493"/>
    </location>
</feature>
<feature type="region of interest" description="Disordered" evidence="1">
    <location>
        <begin position="358"/>
        <end position="377"/>
    </location>
</feature>
<organism evidence="2 3">
    <name type="scientific">Effrenium voratum</name>
    <dbReference type="NCBI Taxonomy" id="2562239"/>
    <lineage>
        <taxon>Eukaryota</taxon>
        <taxon>Sar</taxon>
        <taxon>Alveolata</taxon>
        <taxon>Dinophyceae</taxon>
        <taxon>Suessiales</taxon>
        <taxon>Symbiodiniaceae</taxon>
        <taxon>Effrenium</taxon>
    </lineage>
</organism>
<gene>
    <name evidence="2" type="ORF">EVOR1521_LOCUS29003</name>
</gene>